<evidence type="ECO:0000256" key="4">
    <source>
        <dbReference type="ARBA" id="ARBA00022553"/>
    </source>
</evidence>
<name>A0A9X2W331_9SPHN</name>
<dbReference type="Gene3D" id="1.10.287.130">
    <property type="match status" value="1"/>
</dbReference>
<evidence type="ECO:0000256" key="7">
    <source>
        <dbReference type="ARBA" id="ARBA00022777"/>
    </source>
</evidence>
<evidence type="ECO:0000256" key="1">
    <source>
        <dbReference type="ARBA" id="ARBA00000085"/>
    </source>
</evidence>
<dbReference type="InterPro" id="IPR050428">
    <property type="entry name" value="TCS_sensor_his_kinase"/>
</dbReference>
<dbReference type="PANTHER" id="PTHR45436">
    <property type="entry name" value="SENSOR HISTIDINE KINASE YKOH"/>
    <property type="match status" value="1"/>
</dbReference>
<accession>A0A9X2W331</accession>
<dbReference type="SUPFAM" id="SSF55874">
    <property type="entry name" value="ATPase domain of HSP90 chaperone/DNA topoisomerase II/histidine kinase"/>
    <property type="match status" value="1"/>
</dbReference>
<dbReference type="CDD" id="cd00075">
    <property type="entry name" value="HATPase"/>
    <property type="match status" value="1"/>
</dbReference>
<dbReference type="AlphaFoldDB" id="A0A9X2W331"/>
<evidence type="ECO:0000256" key="2">
    <source>
        <dbReference type="ARBA" id="ARBA00004370"/>
    </source>
</evidence>
<dbReference type="PROSITE" id="PS50885">
    <property type="entry name" value="HAMP"/>
    <property type="match status" value="1"/>
</dbReference>
<dbReference type="Proteomes" id="UP001142648">
    <property type="component" value="Unassembled WGS sequence"/>
</dbReference>
<dbReference type="GO" id="GO:0005886">
    <property type="term" value="C:plasma membrane"/>
    <property type="evidence" value="ECO:0007669"/>
    <property type="project" value="TreeGrafter"/>
</dbReference>
<dbReference type="InterPro" id="IPR036097">
    <property type="entry name" value="HisK_dim/P_sf"/>
</dbReference>
<dbReference type="InterPro" id="IPR003661">
    <property type="entry name" value="HisK_dim/P_dom"/>
</dbReference>
<dbReference type="InterPro" id="IPR036890">
    <property type="entry name" value="HATPase_C_sf"/>
</dbReference>
<dbReference type="SMART" id="SM00304">
    <property type="entry name" value="HAMP"/>
    <property type="match status" value="1"/>
</dbReference>
<dbReference type="RefSeq" id="WP_259963320.1">
    <property type="nucleotide sequence ID" value="NZ_JAOAMV010000010.1"/>
</dbReference>
<proteinExistence type="predicted"/>
<dbReference type="GO" id="GO:0000155">
    <property type="term" value="F:phosphorelay sensor kinase activity"/>
    <property type="evidence" value="ECO:0007669"/>
    <property type="project" value="InterPro"/>
</dbReference>
<evidence type="ECO:0000256" key="8">
    <source>
        <dbReference type="ARBA" id="ARBA00022989"/>
    </source>
</evidence>
<sequence length="446" mass="47945">MKRLLASAAYRIAFAASLGFALAVLGIGAMSYIAVHNAFSTQLDETIDEGVTALMDEGFEGIPALAESIDQRERMVGNSLDYAVFDPHGRRVAGNLETPMPAAGWSRIEFTDPEEGLDPARAKTTMLPNGYRLVVAADLEPVEAIDQRLLIVFCLGFVAALVIGSGIAFILGGYLKKRLTQVETVASAFAGGDRMARAEVTGRGDEFDRSAAALNAMLDRIAALVANLKQVTSDLAHDMRTPLARLRSELEALHRAQGPEREAMIGNALDRTDDILALFGAILRIAELEEGELRKHFAPVALGPLVADLADMHVALAEDSGRVLEEAVCKDCRVVGDRELISQAVINLIENAVRHTPDRAHILIGARDEGDTCRVFVSDNGPGIAEDDRDRVTERFVRLDSARSSAGHGLGLSLVKAIAEAHGGRLELRDRAPGLDASLIFPKEPT</sequence>
<protein>
    <recommendedName>
        <fullName evidence="3">histidine kinase</fullName>
        <ecNumber evidence="3">2.7.13.3</ecNumber>
    </recommendedName>
</protein>
<dbReference type="InterPro" id="IPR005467">
    <property type="entry name" value="His_kinase_dom"/>
</dbReference>
<evidence type="ECO:0000256" key="10">
    <source>
        <dbReference type="ARBA" id="ARBA00023136"/>
    </source>
</evidence>
<feature type="domain" description="HAMP" evidence="13">
    <location>
        <begin position="173"/>
        <end position="226"/>
    </location>
</feature>
<keyword evidence="8 11" id="KW-1133">Transmembrane helix</keyword>
<evidence type="ECO:0000256" key="9">
    <source>
        <dbReference type="ARBA" id="ARBA00023012"/>
    </source>
</evidence>
<dbReference type="InterPro" id="IPR004358">
    <property type="entry name" value="Sig_transdc_His_kin-like_C"/>
</dbReference>
<feature type="domain" description="Histidine kinase" evidence="12">
    <location>
        <begin position="234"/>
        <end position="445"/>
    </location>
</feature>
<dbReference type="SUPFAM" id="SSF47384">
    <property type="entry name" value="Homodimeric domain of signal transducing histidine kinase"/>
    <property type="match status" value="1"/>
</dbReference>
<dbReference type="PROSITE" id="PS50109">
    <property type="entry name" value="HIS_KIN"/>
    <property type="match status" value="1"/>
</dbReference>
<dbReference type="InterPro" id="IPR003594">
    <property type="entry name" value="HATPase_dom"/>
</dbReference>
<dbReference type="EC" id="2.7.13.3" evidence="3"/>
<dbReference type="InterPro" id="IPR003660">
    <property type="entry name" value="HAMP_dom"/>
</dbReference>
<comment type="catalytic activity">
    <reaction evidence="1">
        <text>ATP + protein L-histidine = ADP + protein N-phospho-L-histidine.</text>
        <dbReference type="EC" id="2.7.13.3"/>
    </reaction>
</comment>
<evidence type="ECO:0000259" key="12">
    <source>
        <dbReference type="PROSITE" id="PS50109"/>
    </source>
</evidence>
<keyword evidence="15" id="KW-1185">Reference proteome</keyword>
<dbReference type="Pfam" id="PF02518">
    <property type="entry name" value="HATPase_c"/>
    <property type="match status" value="1"/>
</dbReference>
<dbReference type="Gene3D" id="6.10.340.10">
    <property type="match status" value="1"/>
</dbReference>
<keyword evidence="10 11" id="KW-0472">Membrane</keyword>
<evidence type="ECO:0000256" key="11">
    <source>
        <dbReference type="SAM" id="Phobius"/>
    </source>
</evidence>
<keyword evidence="5" id="KW-0808">Transferase</keyword>
<keyword evidence="9" id="KW-0902">Two-component regulatory system</keyword>
<feature type="transmembrane region" description="Helical" evidence="11">
    <location>
        <begin position="149"/>
        <end position="171"/>
    </location>
</feature>
<dbReference type="CDD" id="cd00082">
    <property type="entry name" value="HisKA"/>
    <property type="match status" value="1"/>
</dbReference>
<gene>
    <name evidence="14" type="ORF">N0B51_14560</name>
</gene>
<dbReference type="PRINTS" id="PR00344">
    <property type="entry name" value="BCTRLSENSOR"/>
</dbReference>
<comment type="caution">
    <text evidence="14">The sequence shown here is derived from an EMBL/GenBank/DDBJ whole genome shotgun (WGS) entry which is preliminary data.</text>
</comment>
<comment type="subcellular location">
    <subcellularLocation>
        <location evidence="2">Membrane</location>
    </subcellularLocation>
</comment>
<feature type="transmembrane region" description="Helical" evidence="11">
    <location>
        <begin position="12"/>
        <end position="35"/>
    </location>
</feature>
<evidence type="ECO:0000256" key="3">
    <source>
        <dbReference type="ARBA" id="ARBA00012438"/>
    </source>
</evidence>
<reference evidence="14" key="1">
    <citation type="submission" date="2022-09" db="EMBL/GenBank/DDBJ databases">
        <title>The genome sequence of Tsuneonella sp. YG55.</title>
        <authorList>
            <person name="Liu Y."/>
        </authorList>
    </citation>
    <scope>NUCLEOTIDE SEQUENCE</scope>
    <source>
        <strain evidence="14">YG55</strain>
    </source>
</reference>
<dbReference type="Pfam" id="PF00512">
    <property type="entry name" value="HisKA"/>
    <property type="match status" value="1"/>
</dbReference>
<evidence type="ECO:0000313" key="14">
    <source>
        <dbReference type="EMBL" id="MCT2560202.1"/>
    </source>
</evidence>
<evidence type="ECO:0000256" key="5">
    <source>
        <dbReference type="ARBA" id="ARBA00022679"/>
    </source>
</evidence>
<keyword evidence="4" id="KW-0597">Phosphoprotein</keyword>
<dbReference type="SMART" id="SM00388">
    <property type="entry name" value="HisKA"/>
    <property type="match status" value="1"/>
</dbReference>
<evidence type="ECO:0000313" key="15">
    <source>
        <dbReference type="Proteomes" id="UP001142648"/>
    </source>
</evidence>
<dbReference type="EMBL" id="JAOAMV010000010">
    <property type="protein sequence ID" value="MCT2560202.1"/>
    <property type="molecule type" value="Genomic_DNA"/>
</dbReference>
<keyword evidence="6 11" id="KW-0812">Transmembrane</keyword>
<evidence type="ECO:0000256" key="6">
    <source>
        <dbReference type="ARBA" id="ARBA00022692"/>
    </source>
</evidence>
<dbReference type="Gene3D" id="3.30.565.10">
    <property type="entry name" value="Histidine kinase-like ATPase, C-terminal domain"/>
    <property type="match status" value="1"/>
</dbReference>
<dbReference type="PANTHER" id="PTHR45436:SF8">
    <property type="entry name" value="HISTIDINE KINASE"/>
    <property type="match status" value="1"/>
</dbReference>
<dbReference type="SMART" id="SM00387">
    <property type="entry name" value="HATPase_c"/>
    <property type="match status" value="1"/>
</dbReference>
<keyword evidence="7 14" id="KW-0418">Kinase</keyword>
<evidence type="ECO:0000259" key="13">
    <source>
        <dbReference type="PROSITE" id="PS50885"/>
    </source>
</evidence>
<organism evidence="14 15">
    <name type="scientific">Tsuneonella litorea</name>
    <dbReference type="NCBI Taxonomy" id="2976475"/>
    <lineage>
        <taxon>Bacteria</taxon>
        <taxon>Pseudomonadati</taxon>
        <taxon>Pseudomonadota</taxon>
        <taxon>Alphaproteobacteria</taxon>
        <taxon>Sphingomonadales</taxon>
        <taxon>Erythrobacteraceae</taxon>
        <taxon>Tsuneonella</taxon>
    </lineage>
</organism>